<dbReference type="InterPro" id="IPR044515">
    <property type="entry name" value="ABTB1"/>
</dbReference>
<comment type="caution">
    <text evidence="6">The sequence shown here is derived from an EMBL/GenBank/DDBJ whole genome shotgun (WGS) entry which is preliminary data.</text>
</comment>
<dbReference type="GO" id="GO:0005737">
    <property type="term" value="C:cytoplasm"/>
    <property type="evidence" value="ECO:0007669"/>
    <property type="project" value="TreeGrafter"/>
</dbReference>
<organism evidence="6 7">
    <name type="scientific">Tetrabaena socialis</name>
    <dbReference type="NCBI Taxonomy" id="47790"/>
    <lineage>
        <taxon>Eukaryota</taxon>
        <taxon>Viridiplantae</taxon>
        <taxon>Chlorophyta</taxon>
        <taxon>core chlorophytes</taxon>
        <taxon>Chlorophyceae</taxon>
        <taxon>CS clade</taxon>
        <taxon>Chlamydomonadales</taxon>
        <taxon>Tetrabaenaceae</taxon>
        <taxon>Tetrabaena</taxon>
    </lineage>
</organism>
<dbReference type="InterPro" id="IPR000210">
    <property type="entry name" value="BTB/POZ_dom"/>
</dbReference>
<dbReference type="EMBL" id="PGGS01000446">
    <property type="protein sequence ID" value="PNH03909.1"/>
    <property type="molecule type" value="Genomic_DNA"/>
</dbReference>
<dbReference type="CDD" id="cd18186">
    <property type="entry name" value="BTB_POZ_ZBTB_KLHL-like"/>
    <property type="match status" value="1"/>
</dbReference>
<dbReference type="Gene3D" id="3.30.710.10">
    <property type="entry name" value="Potassium Channel Kv1.1, Chain A"/>
    <property type="match status" value="1"/>
</dbReference>
<evidence type="ECO:0000313" key="7">
    <source>
        <dbReference type="Proteomes" id="UP000236333"/>
    </source>
</evidence>
<dbReference type="InterPro" id="IPR011333">
    <property type="entry name" value="SKP1/BTB/POZ_sf"/>
</dbReference>
<dbReference type="Gene3D" id="2.120.10.30">
    <property type="entry name" value="TolB, C-terminal domain"/>
    <property type="match status" value="2"/>
</dbReference>
<feature type="compositionally biased region" description="Gly residues" evidence="4">
    <location>
        <begin position="193"/>
        <end position="205"/>
    </location>
</feature>
<gene>
    <name evidence="6" type="ORF">TSOC_009979</name>
</gene>
<evidence type="ECO:0000313" key="6">
    <source>
        <dbReference type="EMBL" id="PNH03909.1"/>
    </source>
</evidence>
<dbReference type="SUPFAM" id="SSF63829">
    <property type="entry name" value="Calcium-dependent phosphotriesterase"/>
    <property type="match status" value="1"/>
</dbReference>
<feature type="region of interest" description="Disordered" evidence="4">
    <location>
        <begin position="159"/>
        <end position="207"/>
    </location>
</feature>
<proteinExistence type="predicted"/>
<dbReference type="SUPFAM" id="SSF54695">
    <property type="entry name" value="POZ domain"/>
    <property type="match status" value="1"/>
</dbReference>
<dbReference type="Pfam" id="PF00651">
    <property type="entry name" value="BTB"/>
    <property type="match status" value="1"/>
</dbReference>
<dbReference type="AlphaFoldDB" id="A0A2J7ZUI5"/>
<dbReference type="PROSITE" id="PS50097">
    <property type="entry name" value="BTB"/>
    <property type="match status" value="1"/>
</dbReference>
<evidence type="ECO:0000256" key="1">
    <source>
        <dbReference type="ARBA" id="ARBA00004906"/>
    </source>
</evidence>
<comment type="pathway">
    <text evidence="1">Protein modification; protein ubiquitination.</text>
</comment>
<evidence type="ECO:0000259" key="5">
    <source>
        <dbReference type="PROSITE" id="PS50097"/>
    </source>
</evidence>
<name>A0A2J7ZUI5_9CHLO</name>
<dbReference type="GO" id="GO:0000151">
    <property type="term" value="C:ubiquitin ligase complex"/>
    <property type="evidence" value="ECO:0007669"/>
    <property type="project" value="TreeGrafter"/>
</dbReference>
<dbReference type="Proteomes" id="UP000236333">
    <property type="component" value="Unassembled WGS sequence"/>
</dbReference>
<dbReference type="OrthoDB" id="679613at2759"/>
<keyword evidence="7" id="KW-1185">Reference proteome</keyword>
<dbReference type="PANTHER" id="PTHR46231:SF1">
    <property type="entry name" value="ANKYRIN REPEAT AND BTB_POZ DOMAIN-CONTAINING PROTEIN 1"/>
    <property type="match status" value="1"/>
</dbReference>
<dbReference type="SMART" id="SM00225">
    <property type="entry name" value="BTB"/>
    <property type="match status" value="1"/>
</dbReference>
<accession>A0A2J7ZUI5</accession>
<evidence type="ECO:0000256" key="3">
    <source>
        <dbReference type="ARBA" id="ARBA00023043"/>
    </source>
</evidence>
<keyword evidence="3" id="KW-0040">ANK repeat</keyword>
<feature type="domain" description="BTB" evidence="5">
    <location>
        <begin position="400"/>
        <end position="467"/>
    </location>
</feature>
<feature type="compositionally biased region" description="Low complexity" evidence="4">
    <location>
        <begin position="168"/>
        <end position="192"/>
    </location>
</feature>
<dbReference type="InterPro" id="IPR011042">
    <property type="entry name" value="6-blade_b-propeller_TolB-like"/>
</dbReference>
<evidence type="ECO:0000256" key="2">
    <source>
        <dbReference type="ARBA" id="ARBA00022737"/>
    </source>
</evidence>
<evidence type="ECO:0000256" key="4">
    <source>
        <dbReference type="SAM" id="MobiDB-lite"/>
    </source>
</evidence>
<protein>
    <submittedName>
        <fullName evidence="6">ARM REPEAT PROTEIN INTERACTING WITH ABF2</fullName>
    </submittedName>
</protein>
<dbReference type="PANTHER" id="PTHR46231">
    <property type="entry name" value="ANKYRIN REPEAT AND BTB/POZ DOMAIN-CONTAINING PROTEIN 1"/>
    <property type="match status" value="1"/>
</dbReference>
<reference evidence="6 7" key="1">
    <citation type="journal article" date="2017" name="Mol. Biol. Evol.">
        <title>The 4-celled Tetrabaena socialis nuclear genome reveals the essential components for genetic control of cell number at the origin of multicellularity in the volvocine lineage.</title>
        <authorList>
            <person name="Featherston J."/>
            <person name="Arakaki Y."/>
            <person name="Hanschen E.R."/>
            <person name="Ferris P.J."/>
            <person name="Michod R.E."/>
            <person name="Olson B.J.S.C."/>
            <person name="Nozaki H."/>
            <person name="Durand P.M."/>
        </authorList>
    </citation>
    <scope>NUCLEOTIDE SEQUENCE [LARGE SCALE GENOMIC DNA]</scope>
    <source>
        <strain evidence="6 7">NIES-571</strain>
    </source>
</reference>
<keyword evidence="2" id="KW-0677">Repeat</keyword>
<sequence length="559" mass="57511">MHFLSCAFTCNSTKFAGGIVSRVLPGSQPGEAASTQTLVACGNELLPLVGADELGGLELGPPLQLYAGPAAHDGEPAAARRRYAAIRPTWDPYSSAVYMREGGAVVRLASDNTVTVVAGAVEEADGADDEITQFSEVFHLVSDGAGSLYAADGRRVRKLQLPGGRPGPATAQSSVQPPAAAAGGEPAAAVAAAGGGPGGGPPGGEGEGKVLVSTLAFRAPDDIMGLAFDGHGSSGSLLFMTDTALYRLPLGDPTAAPLLLAGEDREYGAADGRGAEARFRSIFGIALDGEGSVYAADWADDDTTGERTTDLRRVAADGTVTTIVAGLAGSLGLPAILPNGCLVLSEFRGVTLHVLGLGLKLPRCHAAAANPLPAVPAGPPPRTLPADLHALLGRQPDGTADLAIVVGDRTFHAHRVLLSARSDYFQQRFGGNFADGSAQQLSLPDADADAFEAVLCWVYTDTADIPAALGAGLREQAVAVVEASVSAVTVAGLLLWAEAHGPAFSALLSRLKAWYVDNHEAVEREAEADVKLLMVSSPDLFFELMGDSRLRPAKRTRTS</sequence>